<protein>
    <submittedName>
        <fullName evidence="2">Uncharacterized protein</fullName>
    </submittedName>
</protein>
<dbReference type="EMBL" id="BSYO01000008">
    <property type="protein sequence ID" value="GMH08692.1"/>
    <property type="molecule type" value="Genomic_DNA"/>
</dbReference>
<dbReference type="AlphaFoldDB" id="A0AAD3SCV6"/>
<evidence type="ECO:0000256" key="1">
    <source>
        <dbReference type="SAM" id="MobiDB-lite"/>
    </source>
</evidence>
<comment type="caution">
    <text evidence="2">The sequence shown here is derived from an EMBL/GenBank/DDBJ whole genome shotgun (WGS) entry which is preliminary data.</text>
</comment>
<accession>A0AAD3SCV6</accession>
<name>A0AAD3SCV6_NEPGR</name>
<organism evidence="2 3">
    <name type="scientific">Nepenthes gracilis</name>
    <name type="common">Slender pitcher plant</name>
    <dbReference type="NCBI Taxonomy" id="150966"/>
    <lineage>
        <taxon>Eukaryota</taxon>
        <taxon>Viridiplantae</taxon>
        <taxon>Streptophyta</taxon>
        <taxon>Embryophyta</taxon>
        <taxon>Tracheophyta</taxon>
        <taxon>Spermatophyta</taxon>
        <taxon>Magnoliopsida</taxon>
        <taxon>eudicotyledons</taxon>
        <taxon>Gunneridae</taxon>
        <taxon>Pentapetalae</taxon>
        <taxon>Caryophyllales</taxon>
        <taxon>Nepenthaceae</taxon>
        <taxon>Nepenthes</taxon>
    </lineage>
</organism>
<evidence type="ECO:0000313" key="3">
    <source>
        <dbReference type="Proteomes" id="UP001279734"/>
    </source>
</evidence>
<evidence type="ECO:0000313" key="2">
    <source>
        <dbReference type="EMBL" id="GMH08692.1"/>
    </source>
</evidence>
<dbReference type="PANTHER" id="PTHR34057">
    <property type="entry name" value="ELONGATION FACTOR"/>
    <property type="match status" value="1"/>
</dbReference>
<gene>
    <name evidence="2" type="ORF">Nepgr_010532</name>
</gene>
<feature type="region of interest" description="Disordered" evidence="1">
    <location>
        <begin position="111"/>
        <end position="140"/>
    </location>
</feature>
<feature type="compositionally biased region" description="Polar residues" evidence="1">
    <location>
        <begin position="125"/>
        <end position="140"/>
    </location>
</feature>
<dbReference type="InterPro" id="IPR038745">
    <property type="entry name" value="AT4G37440-like"/>
</dbReference>
<reference evidence="2" key="1">
    <citation type="submission" date="2023-05" db="EMBL/GenBank/DDBJ databases">
        <title>Nepenthes gracilis genome sequencing.</title>
        <authorList>
            <person name="Fukushima K."/>
        </authorList>
    </citation>
    <scope>NUCLEOTIDE SEQUENCE</scope>
    <source>
        <strain evidence="2">SING2019-196</strain>
    </source>
</reference>
<keyword evidence="3" id="KW-1185">Reference proteome</keyword>
<proteinExistence type="predicted"/>
<dbReference type="PANTHER" id="PTHR34057:SF1">
    <property type="entry name" value="ELONGATION FACTOR"/>
    <property type="match status" value="1"/>
</dbReference>
<dbReference type="Proteomes" id="UP001279734">
    <property type="component" value="Unassembled WGS sequence"/>
</dbReference>
<dbReference type="CDD" id="cd11650">
    <property type="entry name" value="AT4G37440_like"/>
    <property type="match status" value="1"/>
</dbReference>
<sequence length="447" mass="50535">MNRRAPEHIFHGETNLQSKNAPLEFKTRGSRLVSSFFFFASSLRGIDSAMTVAAHKEKSNYIEMQGEKSLKCTSNYDVTVSEIEALLGEKVCSPWTTEDLDVDMTTFANSSAMPLPGAEDPDATEYSSSFGNTTSESENVSDMSDVEVQSEFCSHNGLASMLNDYGNIFPTRKKKLTRHWRKFIQPLMWRCKWTELRIKELEKQAARYFRKFASNDRREVLEIKQYTSEICSKSFPFIGHWVKRKTMKRRKRKQLEKVTDVTSYMANHHLFSYPENKQSDPGGSLAVVDIDKVPLSRKDEFGIDYGWFEEGENSLEHLLWKIEGTQSRVRWLTSRLDKVMLNSSVKFLWENSSLLIPYGDQTSSAHSPAFSTGDGNTLSIGTIYTPQHSSDLDIDDLMMPEIVASSYGEATPIPNIIESTVGLPSAADITMHEPCVVQSGESISLLS</sequence>